<sequence length="23" mass="2770">MLDIIFATIGKTYIYYKDEVLFL</sequence>
<gene>
    <name evidence="1" type="ORF">METZ01_LOCUS135647</name>
</gene>
<protein>
    <submittedName>
        <fullName evidence="1">Uncharacterized protein</fullName>
    </submittedName>
</protein>
<accession>A0A381Z1U7</accession>
<evidence type="ECO:0000313" key="1">
    <source>
        <dbReference type="EMBL" id="SVA82793.1"/>
    </source>
</evidence>
<proteinExistence type="predicted"/>
<name>A0A381Z1U7_9ZZZZ</name>
<dbReference type="AlphaFoldDB" id="A0A381Z1U7"/>
<reference evidence="1" key="1">
    <citation type="submission" date="2018-05" db="EMBL/GenBank/DDBJ databases">
        <authorList>
            <person name="Lanie J.A."/>
            <person name="Ng W.-L."/>
            <person name="Kazmierczak K.M."/>
            <person name="Andrzejewski T.M."/>
            <person name="Davidsen T.M."/>
            <person name="Wayne K.J."/>
            <person name="Tettelin H."/>
            <person name="Glass J.I."/>
            <person name="Rusch D."/>
            <person name="Podicherti R."/>
            <person name="Tsui H.-C.T."/>
            <person name="Winkler M.E."/>
        </authorList>
    </citation>
    <scope>NUCLEOTIDE SEQUENCE</scope>
</reference>
<dbReference type="EMBL" id="UINC01019540">
    <property type="protein sequence ID" value="SVA82793.1"/>
    <property type="molecule type" value="Genomic_DNA"/>
</dbReference>
<organism evidence="1">
    <name type="scientific">marine metagenome</name>
    <dbReference type="NCBI Taxonomy" id="408172"/>
    <lineage>
        <taxon>unclassified sequences</taxon>
        <taxon>metagenomes</taxon>
        <taxon>ecological metagenomes</taxon>
    </lineage>
</organism>